<dbReference type="EMBL" id="JBHTCO010000004">
    <property type="protein sequence ID" value="MFC7392113.1"/>
    <property type="molecule type" value="Genomic_DNA"/>
</dbReference>
<gene>
    <name evidence="2" type="ORF">ACFQRG_03885</name>
</gene>
<name>A0ABW2PRT9_9BACL</name>
<comment type="caution">
    <text evidence="2">The sequence shown here is derived from an EMBL/GenBank/DDBJ whole genome shotgun (WGS) entry which is preliminary data.</text>
</comment>
<reference evidence="3" key="1">
    <citation type="journal article" date="2019" name="Int. J. Syst. Evol. Microbiol.">
        <title>The Global Catalogue of Microorganisms (GCM) 10K type strain sequencing project: providing services to taxonomists for standard genome sequencing and annotation.</title>
        <authorList>
            <consortium name="The Broad Institute Genomics Platform"/>
            <consortium name="The Broad Institute Genome Sequencing Center for Infectious Disease"/>
            <person name="Wu L."/>
            <person name="Ma J."/>
        </authorList>
    </citation>
    <scope>NUCLEOTIDE SEQUENCE [LARGE SCALE GENOMIC DNA]</scope>
    <source>
        <strain evidence="3">CGMCC 1.16305</strain>
    </source>
</reference>
<dbReference type="RefSeq" id="WP_380963821.1">
    <property type="nucleotide sequence ID" value="NZ_JBHTCO010000004.1"/>
</dbReference>
<organism evidence="2 3">
    <name type="scientific">Scopulibacillus cellulosilyticus</name>
    <dbReference type="NCBI Taxonomy" id="2665665"/>
    <lineage>
        <taxon>Bacteria</taxon>
        <taxon>Bacillati</taxon>
        <taxon>Bacillota</taxon>
        <taxon>Bacilli</taxon>
        <taxon>Bacillales</taxon>
        <taxon>Sporolactobacillaceae</taxon>
        <taxon>Scopulibacillus</taxon>
    </lineage>
</organism>
<feature type="domain" description="Hydantoinase B/oxoprolinase" evidence="1">
    <location>
        <begin position="7"/>
        <end position="531"/>
    </location>
</feature>
<dbReference type="InterPro" id="IPR003692">
    <property type="entry name" value="Hydantoinase_B"/>
</dbReference>
<dbReference type="PANTHER" id="PTHR11365:SF23">
    <property type="entry name" value="HYPOTHETICAL 5-OXOPROLINASE (EUROFUNG)-RELATED"/>
    <property type="match status" value="1"/>
</dbReference>
<accession>A0ABW2PRT9</accession>
<dbReference type="InterPro" id="IPR045079">
    <property type="entry name" value="Oxoprolinase-like"/>
</dbReference>
<keyword evidence="3" id="KW-1185">Reference proteome</keyword>
<dbReference type="Proteomes" id="UP001596505">
    <property type="component" value="Unassembled WGS sequence"/>
</dbReference>
<evidence type="ECO:0000313" key="2">
    <source>
        <dbReference type="EMBL" id="MFC7392113.1"/>
    </source>
</evidence>
<sequence length="578" mass="61925">MTVTKVDPFSVEIIKDSLLAIGEEMFYALARTSMSPIIYEVLDYASGLTDAKGQLLTQGNGVTGFIGMLSSMVQQILKKYEDGKGLEPGDIIIINDPYGGGGSHLSDVGLAMPIFYDGELVAFSVNKAHWTEVGGKDAGSFTSDSTEIFQEGLQFPGVKLFNKGKVNQALVDMIESNVRFPDLSIGDMWAQVAALRTGAKRFGELCDQHGKDMVLASIGHLLDHGEQLARKELAKLPKGTYTAENYIDDDGTGAGPFKIKVKVTITDDEFICDFRGSHPQVIGPVNCSYSALVSGVRVVFLAVTNPSQNVNDGVFRPLKVITDEGAIFSAKRPAPVSINWEARLGGADLIWKALAPVLPHRLTAGHLLSVCSVTLTGNHPDTEEPFLIVEPSAGGWGAGAGQDGARGQFCLGDGETYNVPIEVAETRYGVLVDQYSLRCDGKGAGEYIGGSGVIRSYRALTDNQKVTTMFGRHKFAPWGVNGGEEGSPNDVYIRKANGEKAGPFGITARFPLNKGDVVELVTATGGGYGDPCKRPADKVASDVKNGYITINQAKEIFGVIVDSETFEAKSVTSKRKNY</sequence>
<proteinExistence type="predicted"/>
<protein>
    <submittedName>
        <fullName evidence="2">Hydantoinase B/oxoprolinase family protein</fullName>
    </submittedName>
</protein>
<evidence type="ECO:0000313" key="3">
    <source>
        <dbReference type="Proteomes" id="UP001596505"/>
    </source>
</evidence>
<dbReference type="PANTHER" id="PTHR11365">
    <property type="entry name" value="5-OXOPROLINASE RELATED"/>
    <property type="match status" value="1"/>
</dbReference>
<dbReference type="Pfam" id="PF02538">
    <property type="entry name" value="Hydantoinase_B"/>
    <property type="match status" value="1"/>
</dbReference>
<evidence type="ECO:0000259" key="1">
    <source>
        <dbReference type="Pfam" id="PF02538"/>
    </source>
</evidence>